<dbReference type="SUPFAM" id="SSF53335">
    <property type="entry name" value="S-adenosyl-L-methionine-dependent methyltransferases"/>
    <property type="match status" value="1"/>
</dbReference>
<dbReference type="STRING" id="1355015.LK06_004435"/>
<keyword evidence="1 5" id="KW-0489">Methyltransferase</keyword>
<dbReference type="InterPro" id="IPR007757">
    <property type="entry name" value="MT-A70-like"/>
</dbReference>
<dbReference type="Pfam" id="PF05063">
    <property type="entry name" value="MT-A70"/>
    <property type="match status" value="1"/>
</dbReference>
<dbReference type="AlphaFoldDB" id="A0A221NUC9"/>
<sequence length="231" mass="26418">MLDRVKDFQDHLHALNVYITPGATCHLERKKKGEHVEENATAKQVTPTRFRTILADPPWSHDQRGAKGAERHYSLMDLSKIKGMPVADLAEENSHLWLWVTNSSLRDGYDVAAAWGFVPKSILTWVKFRLGLGSTLRNASEHVLFCTRGKAPVKFKSQPTWFNAPVTEHSRKPDEQYALIERLSDGPYLELFARRRPPSNRGWSIWGNEVDSDLVIPSYPVPSDRHHQRNT</sequence>
<keyword evidence="6" id="KW-1185">Reference proteome</keyword>
<proteinExistence type="inferred from homology"/>
<dbReference type="PANTHER" id="PTHR12829">
    <property type="entry name" value="N6-ADENOSINE-METHYLTRANSFERASE"/>
    <property type="match status" value="1"/>
</dbReference>
<dbReference type="EMBL" id="CP022433">
    <property type="protein sequence ID" value="ASN23577.1"/>
    <property type="molecule type" value="Genomic_DNA"/>
</dbReference>
<gene>
    <name evidence="5" type="ORF">LK07_05520</name>
</gene>
<protein>
    <submittedName>
        <fullName evidence="5">Methyltransferase</fullName>
    </submittedName>
</protein>
<dbReference type="InterPro" id="IPR029063">
    <property type="entry name" value="SAM-dependent_MTases_sf"/>
</dbReference>
<dbReference type="Proteomes" id="UP000031501">
    <property type="component" value="Chromosome"/>
</dbReference>
<dbReference type="PROSITE" id="PS51143">
    <property type="entry name" value="MT_A70"/>
    <property type="match status" value="1"/>
</dbReference>
<keyword evidence="3" id="KW-0949">S-adenosyl-L-methionine</keyword>
<name>A0A221NUC9_9ACTN</name>
<reference evidence="5 6" key="1">
    <citation type="submission" date="2017-07" db="EMBL/GenBank/DDBJ databases">
        <title>Genome sequence of Streptomyces pluripotens MUSC 137T.</title>
        <authorList>
            <person name="Ser H.-L."/>
            <person name="Lee L.-H."/>
        </authorList>
    </citation>
    <scope>NUCLEOTIDE SEQUENCE [LARGE SCALE GENOMIC DNA]</scope>
    <source>
        <strain evidence="5 6">MUSC 137</strain>
    </source>
</reference>
<dbReference type="GO" id="GO:0032259">
    <property type="term" value="P:methylation"/>
    <property type="evidence" value="ECO:0007669"/>
    <property type="project" value="UniProtKB-KW"/>
</dbReference>
<keyword evidence="2 5" id="KW-0808">Transferase</keyword>
<accession>A0A221NUC9</accession>
<organism evidence="5 6">
    <name type="scientific">Streptomyces pluripotens</name>
    <dbReference type="NCBI Taxonomy" id="1355015"/>
    <lineage>
        <taxon>Bacteria</taxon>
        <taxon>Bacillati</taxon>
        <taxon>Actinomycetota</taxon>
        <taxon>Actinomycetes</taxon>
        <taxon>Kitasatosporales</taxon>
        <taxon>Streptomycetaceae</taxon>
        <taxon>Streptomyces</taxon>
    </lineage>
</organism>
<dbReference type="GO" id="GO:0008168">
    <property type="term" value="F:methyltransferase activity"/>
    <property type="evidence" value="ECO:0007669"/>
    <property type="project" value="UniProtKB-KW"/>
</dbReference>
<evidence type="ECO:0000256" key="2">
    <source>
        <dbReference type="ARBA" id="ARBA00022679"/>
    </source>
</evidence>
<dbReference type="RefSeq" id="WP_078858932.1">
    <property type="nucleotide sequence ID" value="NZ_CP021080.1"/>
</dbReference>
<dbReference type="OrthoDB" id="9800596at2"/>
<dbReference type="KEGG" id="splu:LK06_004435"/>
<dbReference type="REBASE" id="212915">
    <property type="entry name" value="M.Spl137ORF5520P"/>
</dbReference>
<evidence type="ECO:0000256" key="3">
    <source>
        <dbReference type="ARBA" id="ARBA00022691"/>
    </source>
</evidence>
<comment type="similarity">
    <text evidence="4">Belongs to the MT-A70-like family.</text>
</comment>
<evidence type="ECO:0000313" key="5">
    <source>
        <dbReference type="EMBL" id="ASN23577.1"/>
    </source>
</evidence>
<evidence type="ECO:0000256" key="1">
    <source>
        <dbReference type="ARBA" id="ARBA00022603"/>
    </source>
</evidence>
<dbReference type="PANTHER" id="PTHR12829:SF7">
    <property type="entry name" value="N6-ADENOSINE-METHYLTRANSFERASE CATALYTIC SUBUNIT"/>
    <property type="match status" value="1"/>
</dbReference>
<evidence type="ECO:0000313" key="6">
    <source>
        <dbReference type="Proteomes" id="UP000031501"/>
    </source>
</evidence>
<evidence type="ECO:0000256" key="4">
    <source>
        <dbReference type="PROSITE-ProRule" id="PRU00489"/>
    </source>
</evidence>